<name>A0A221NZD9_9ACTN</name>
<dbReference type="Proteomes" id="UP000031501">
    <property type="component" value="Chromosome"/>
</dbReference>
<proteinExistence type="predicted"/>
<sequence length="292" mass="32784">MTYNLLTVEPLTLDAVTAALAQCLHVGVQEVDVADEDTDQDLRNWDALVLCEMVSVLGDVSTSLDIYVHESVQPRPTERELASAFARSAGALILFPAEEALPSAYWLATESGLVTRARLYENDDEEPCYTIDRVEAPIDRLPHVTVARIPEVVRELKVVTPLGDVFAAHLHRMYPEDTDTPGTPFWTARSSLIAWEKLVRQMEAAWAPSGWYPADLYMERLSARDKLEQLRNQFPPNVTVLLQNALEPLDDLFADLTVDDTDGLLGKEPLPGKDVASAHGWWWDRRPEPLPW</sequence>
<dbReference type="KEGG" id="splu:LK06_014770"/>
<evidence type="ECO:0000313" key="2">
    <source>
        <dbReference type="Proteomes" id="UP000031501"/>
    </source>
</evidence>
<dbReference type="EMBL" id="CP022433">
    <property type="protein sequence ID" value="ASN25264.1"/>
    <property type="molecule type" value="Genomic_DNA"/>
</dbReference>
<dbReference type="AlphaFoldDB" id="A0A221NZD9"/>
<reference evidence="1 2" key="1">
    <citation type="submission" date="2017-07" db="EMBL/GenBank/DDBJ databases">
        <title>Genome sequence of Streptomyces pluripotens MUSC 137T.</title>
        <authorList>
            <person name="Ser H.-L."/>
            <person name="Lee L.-H."/>
        </authorList>
    </citation>
    <scope>NUCLEOTIDE SEQUENCE [LARGE SCALE GENOMIC DNA]</scope>
    <source>
        <strain evidence="1 2">MUSC 137</strain>
    </source>
</reference>
<dbReference type="STRING" id="1355015.LK06_014770"/>
<dbReference type="RefSeq" id="WP_039653464.1">
    <property type="nucleotide sequence ID" value="NZ_CP021080.1"/>
</dbReference>
<dbReference type="OrthoDB" id="3290487at2"/>
<organism evidence="1 2">
    <name type="scientific">Streptomyces pluripotens</name>
    <dbReference type="NCBI Taxonomy" id="1355015"/>
    <lineage>
        <taxon>Bacteria</taxon>
        <taxon>Bacillati</taxon>
        <taxon>Actinomycetota</taxon>
        <taxon>Actinomycetes</taxon>
        <taxon>Kitasatosporales</taxon>
        <taxon>Streptomycetaceae</taxon>
        <taxon>Streptomyces</taxon>
    </lineage>
</organism>
<evidence type="ECO:0000313" key="1">
    <source>
        <dbReference type="EMBL" id="ASN25264.1"/>
    </source>
</evidence>
<protein>
    <submittedName>
        <fullName evidence="1">Uncharacterized protein</fullName>
    </submittedName>
</protein>
<accession>A0A221NZD9</accession>
<keyword evidence="2" id="KW-1185">Reference proteome</keyword>
<gene>
    <name evidence="1" type="ORF">LK07_15905</name>
</gene>